<dbReference type="Pfam" id="PF13432">
    <property type="entry name" value="TPR_16"/>
    <property type="match status" value="1"/>
</dbReference>
<dbReference type="SMART" id="SM00028">
    <property type="entry name" value="TPR"/>
    <property type="match status" value="2"/>
</dbReference>
<evidence type="ECO:0000313" key="5">
    <source>
        <dbReference type="Proteomes" id="UP001301152"/>
    </source>
</evidence>
<dbReference type="SUPFAM" id="SSF48452">
    <property type="entry name" value="TPR-like"/>
    <property type="match status" value="1"/>
</dbReference>
<dbReference type="InterPro" id="IPR011990">
    <property type="entry name" value="TPR-like_helical_dom_sf"/>
</dbReference>
<evidence type="ECO:0000256" key="2">
    <source>
        <dbReference type="SAM" id="MobiDB-lite"/>
    </source>
</evidence>
<evidence type="ECO:0000313" key="4">
    <source>
        <dbReference type="EMBL" id="MCX2563272.1"/>
    </source>
</evidence>
<dbReference type="Proteomes" id="UP001301152">
    <property type="component" value="Unassembled WGS sequence"/>
</dbReference>
<feature type="region of interest" description="Disordered" evidence="2">
    <location>
        <begin position="40"/>
        <end position="61"/>
    </location>
</feature>
<keyword evidence="3" id="KW-0732">Signal</keyword>
<organism evidence="4 5">
    <name type="scientific">Acetobacter thailandicus</name>
    <dbReference type="NCBI Taxonomy" id="1502842"/>
    <lineage>
        <taxon>Bacteria</taxon>
        <taxon>Pseudomonadati</taxon>
        <taxon>Pseudomonadota</taxon>
        <taxon>Alphaproteobacteria</taxon>
        <taxon>Acetobacterales</taxon>
        <taxon>Acetobacteraceae</taxon>
        <taxon>Acetobacter</taxon>
    </lineage>
</organism>
<dbReference type="InterPro" id="IPR019734">
    <property type="entry name" value="TPR_rpt"/>
</dbReference>
<evidence type="ECO:0000256" key="1">
    <source>
        <dbReference type="PROSITE-ProRule" id="PRU00339"/>
    </source>
</evidence>
<feature type="repeat" description="TPR" evidence="1">
    <location>
        <begin position="169"/>
        <end position="202"/>
    </location>
</feature>
<dbReference type="Gene3D" id="1.25.40.10">
    <property type="entry name" value="Tetratricopeptide repeat domain"/>
    <property type="match status" value="1"/>
</dbReference>
<reference evidence="4 5" key="1">
    <citation type="submission" date="2022-11" db="EMBL/GenBank/DDBJ databases">
        <title>Genome sequencing of Acetobacter type strain.</title>
        <authorList>
            <person name="Heo J."/>
            <person name="Lee D."/>
            <person name="Han B.-H."/>
            <person name="Hong S.-B."/>
            <person name="Kwon S.-W."/>
        </authorList>
    </citation>
    <scope>NUCLEOTIDE SEQUENCE [LARGE SCALE GENOMIC DNA]</scope>
    <source>
        <strain evidence="4 5">KACC 21253</strain>
    </source>
</reference>
<dbReference type="EMBL" id="JAPIUZ010000001">
    <property type="protein sequence ID" value="MCX2563272.1"/>
    <property type="molecule type" value="Genomic_DNA"/>
</dbReference>
<evidence type="ECO:0000256" key="3">
    <source>
        <dbReference type="SAM" id="SignalP"/>
    </source>
</evidence>
<sequence length="221" mass="23614">MRSGSFIRSASGHLIKGLLLYTALSSTAALCASAHHKKAEQTSEALPPPAAASAHAPKKSPADELQAALVVQLTHTTSADEAHLIADKLESLRSAGLSPTTLLLLRRARKDVTDQKPDDASEDMNDALALQPEKAVLWRSRAQIRLVAGDLKGAVSDLGTALQKDPDDATSWALLSTVEEQRKDGKAALKAWQKVLSLNPTADKNHKRLDALHILAYGQPT</sequence>
<accession>A0ABT3QDA1</accession>
<keyword evidence="5" id="KW-1185">Reference proteome</keyword>
<feature type="signal peptide" evidence="3">
    <location>
        <begin position="1"/>
        <end position="28"/>
    </location>
</feature>
<gene>
    <name evidence="4" type="ORF">OQ497_04750</name>
</gene>
<protein>
    <submittedName>
        <fullName evidence="4">Tetratricopeptide repeat protein</fullName>
    </submittedName>
</protein>
<feature type="chain" id="PRO_5047255091" evidence="3">
    <location>
        <begin position="29"/>
        <end position="221"/>
    </location>
</feature>
<comment type="caution">
    <text evidence="4">The sequence shown here is derived from an EMBL/GenBank/DDBJ whole genome shotgun (WGS) entry which is preliminary data.</text>
</comment>
<name>A0ABT3QDA1_9PROT</name>
<keyword evidence="1" id="KW-0802">TPR repeat</keyword>
<dbReference type="PROSITE" id="PS50005">
    <property type="entry name" value="TPR"/>
    <property type="match status" value="1"/>
</dbReference>
<proteinExistence type="predicted"/>
<dbReference type="RefSeq" id="WP_242005173.1">
    <property type="nucleotide sequence ID" value="NZ_JAPIUZ010000001.1"/>
</dbReference>